<dbReference type="SUPFAM" id="SSF82771">
    <property type="entry name" value="GIY-YIG endonuclease"/>
    <property type="match status" value="1"/>
</dbReference>
<dbReference type="InterPro" id="IPR035901">
    <property type="entry name" value="GIY-YIG_endonuc_sf"/>
</dbReference>
<evidence type="ECO:0000313" key="3">
    <source>
        <dbReference type="Proteomes" id="UP000298347"/>
    </source>
</evidence>
<dbReference type="RefSeq" id="WP_135349101.1">
    <property type="nucleotide sequence ID" value="NZ_SRJD01000014.1"/>
</dbReference>
<dbReference type="Proteomes" id="UP000298347">
    <property type="component" value="Unassembled WGS sequence"/>
</dbReference>
<sequence>MGFLDILFTVGEYILESAQKSKIRRDRALGRRLDNYERKINRAEDLSSNNIEQMQKIKQAREKLDRARQKIEEQSLYGISQSNLNDNNGLLTGGKTLDQWDRQWICIGSLKDATLEPFNHVVGLYRHDINGTTVYVGRAIELFNGGIRKRLSDYRRGSNSARIYSSGRAINDHIDEIITYVLIVGNDGVAVDNVKKLEVYFIGRYHPQYNKMFKYI</sequence>
<proteinExistence type="predicted"/>
<keyword evidence="3" id="KW-1185">Reference proteome</keyword>
<dbReference type="AlphaFoldDB" id="A0A4Z0GME0"/>
<protein>
    <recommendedName>
        <fullName evidence="4">GIY-YIG domain-containing protein</fullName>
    </recommendedName>
</protein>
<gene>
    <name evidence="2" type="ORF">E4665_12365</name>
</gene>
<evidence type="ECO:0000313" key="2">
    <source>
        <dbReference type="EMBL" id="TGA97413.1"/>
    </source>
</evidence>
<name>A0A4Z0GME0_9BACL</name>
<organism evidence="2 3">
    <name type="scientific">Sporolactobacillus shoreae</name>
    <dbReference type="NCBI Taxonomy" id="1465501"/>
    <lineage>
        <taxon>Bacteria</taxon>
        <taxon>Bacillati</taxon>
        <taxon>Bacillota</taxon>
        <taxon>Bacilli</taxon>
        <taxon>Bacillales</taxon>
        <taxon>Sporolactobacillaceae</taxon>
        <taxon>Sporolactobacillus</taxon>
    </lineage>
</organism>
<reference evidence="2 3" key="1">
    <citation type="journal article" date="2015" name="Int. J. Syst. Evol. Microbiol.">
        <title>Sporolactobacillus shoreae sp. nov. and Sporolactobacillus spathodeae sp. nov., two spore-forming lactic acid bacteria isolated from tree barks in Thailand.</title>
        <authorList>
            <person name="Thamacharoensuk T."/>
            <person name="Kitahara M."/>
            <person name="Ohkuma M."/>
            <person name="Thongchul N."/>
            <person name="Tanasupawat S."/>
        </authorList>
    </citation>
    <scope>NUCLEOTIDE SEQUENCE [LARGE SCALE GENOMIC DNA]</scope>
    <source>
        <strain evidence="2 3">BK92</strain>
    </source>
</reference>
<evidence type="ECO:0000256" key="1">
    <source>
        <dbReference type="SAM" id="Coils"/>
    </source>
</evidence>
<accession>A0A4Z0GME0</accession>
<evidence type="ECO:0008006" key="4">
    <source>
        <dbReference type="Google" id="ProtNLM"/>
    </source>
</evidence>
<dbReference type="OrthoDB" id="2848668at2"/>
<dbReference type="EMBL" id="SRJD01000014">
    <property type="protein sequence ID" value="TGA97413.1"/>
    <property type="molecule type" value="Genomic_DNA"/>
</dbReference>
<keyword evidence="1" id="KW-0175">Coiled coil</keyword>
<feature type="coiled-coil region" evidence="1">
    <location>
        <begin position="26"/>
        <end position="77"/>
    </location>
</feature>
<comment type="caution">
    <text evidence="2">The sequence shown here is derived from an EMBL/GenBank/DDBJ whole genome shotgun (WGS) entry which is preliminary data.</text>
</comment>